<dbReference type="InterPro" id="IPR004089">
    <property type="entry name" value="MCPsignal_dom"/>
</dbReference>
<evidence type="ECO:0000259" key="6">
    <source>
        <dbReference type="PROSITE" id="PS50885"/>
    </source>
</evidence>
<evidence type="ECO:0000259" key="5">
    <source>
        <dbReference type="PROSITE" id="PS50111"/>
    </source>
</evidence>
<feature type="domain" description="HAMP" evidence="6">
    <location>
        <begin position="202"/>
        <end position="254"/>
    </location>
</feature>
<feature type="transmembrane region" description="Helical" evidence="4">
    <location>
        <begin position="42"/>
        <end position="59"/>
    </location>
</feature>
<dbReference type="Gene3D" id="1.10.287.950">
    <property type="entry name" value="Methyl-accepting chemotaxis protein"/>
    <property type="match status" value="1"/>
</dbReference>
<feature type="transmembrane region" description="Helical" evidence="4">
    <location>
        <begin position="148"/>
        <end position="166"/>
    </location>
</feature>
<dbReference type="CDD" id="cd11386">
    <property type="entry name" value="MCP_signal"/>
    <property type="match status" value="1"/>
</dbReference>
<dbReference type="PANTHER" id="PTHR43531:SF11">
    <property type="entry name" value="METHYL-ACCEPTING CHEMOTAXIS PROTEIN 3"/>
    <property type="match status" value="1"/>
</dbReference>
<comment type="similarity">
    <text evidence="2">Belongs to the methyl-accepting chemotaxis (MCP) protein family.</text>
</comment>
<protein>
    <submittedName>
        <fullName evidence="7">Methyl-accepting chemotaxis protein</fullName>
    </submittedName>
</protein>
<feature type="transmembrane region" description="Helical" evidence="4">
    <location>
        <begin position="66"/>
        <end position="84"/>
    </location>
</feature>
<keyword evidence="4" id="KW-1133">Transmembrane helix</keyword>
<sequence>MKTLTARFNAADGPELTRMIVVALVPLAPLACLYTGARPGPVMAASGLLALVALATGRLRSRLADYAVATALLGQAMLLTASFAGHPWQVDTHMVFFAILFIVATLIDRVLVVLWCCAVTVVYHLSLSFLLPHLVYPTTDLPGNIGRTAIHAVIVVLEGGVLILAMTRRHAALAEAAHSALQLETERAMAADATAEAEEARMRADAVIGQLRVALSRLAGRDLTGTIPGQFPAQYELLRREFNLTIDTLREAFLAANGLASEFSETSLTLAGAVQDMSQRTGAQAASLREVSETAEQLVAALGDTARQARKAATSAGEARDSALRGGEVTDEAIGAMRRIEKSSEQISRIVDLIDDVSFQTNLLALNAGVEAARAGPAGKGFAVVAAEVRQLAKSTSEAANGIKTLIHDSSEHVQTGAGLVDAVGQRLEEIKAQIARASELTETISVRNVEQATALDQLHRMVRTADGESQRSVCDGGRLAAMTRGMTVASKKLSCDMAAFSLTEDDLTSCAEAATPPANRTGG</sequence>
<evidence type="ECO:0000256" key="4">
    <source>
        <dbReference type="SAM" id="Phobius"/>
    </source>
</evidence>
<dbReference type="InterPro" id="IPR051310">
    <property type="entry name" value="MCP_chemotaxis"/>
</dbReference>
<dbReference type="PANTHER" id="PTHR43531">
    <property type="entry name" value="PROTEIN ICFG"/>
    <property type="match status" value="1"/>
</dbReference>
<reference evidence="7 8" key="1">
    <citation type="submission" date="2019-12" db="EMBL/GenBank/DDBJ databases">
        <title>Complete Genome Sequence of a Quorum-Sensing Bacterium,Rhodobacteraceae bacterium C31, Isolated from a marine microalgae symbiotic bacteria.</title>
        <authorList>
            <person name="Zhang Y."/>
        </authorList>
    </citation>
    <scope>NUCLEOTIDE SEQUENCE [LARGE SCALE GENOMIC DNA]</scope>
    <source>
        <strain evidence="7 8">C31</strain>
    </source>
</reference>
<feature type="transmembrane region" description="Helical" evidence="4">
    <location>
        <begin position="90"/>
        <end position="107"/>
    </location>
</feature>
<evidence type="ECO:0000256" key="2">
    <source>
        <dbReference type="ARBA" id="ARBA00029447"/>
    </source>
</evidence>
<keyword evidence="1" id="KW-0145">Chemotaxis</keyword>
<dbReference type="Proteomes" id="UP000596387">
    <property type="component" value="Chromosome"/>
</dbReference>
<evidence type="ECO:0000313" key="8">
    <source>
        <dbReference type="Proteomes" id="UP000596387"/>
    </source>
</evidence>
<dbReference type="Pfam" id="PF00015">
    <property type="entry name" value="MCPsignal"/>
    <property type="match status" value="1"/>
</dbReference>
<gene>
    <name evidence="7" type="ORF">GQA70_09335</name>
</gene>
<dbReference type="InterPro" id="IPR003660">
    <property type="entry name" value="HAMP_dom"/>
</dbReference>
<name>A0ABX7F7Y4_9RHOB</name>
<feature type="transmembrane region" description="Helical" evidence="4">
    <location>
        <begin position="16"/>
        <end position="36"/>
    </location>
</feature>
<evidence type="ECO:0000313" key="7">
    <source>
        <dbReference type="EMBL" id="QRF66493.1"/>
    </source>
</evidence>
<accession>A0ABX7F7Y4</accession>
<feature type="domain" description="Methyl-accepting transducer" evidence="5">
    <location>
        <begin position="259"/>
        <end position="481"/>
    </location>
</feature>
<organism evidence="7 8">
    <name type="scientific">Ponticoccus alexandrii</name>
    <dbReference type="NCBI Taxonomy" id="1943633"/>
    <lineage>
        <taxon>Bacteria</taxon>
        <taxon>Pseudomonadati</taxon>
        <taxon>Pseudomonadota</taxon>
        <taxon>Alphaproteobacteria</taxon>
        <taxon>Rhodobacterales</taxon>
        <taxon>Roseobacteraceae</taxon>
        <taxon>Ponticoccus</taxon>
    </lineage>
</organism>
<dbReference type="PROSITE" id="PS50885">
    <property type="entry name" value="HAMP"/>
    <property type="match status" value="1"/>
</dbReference>
<evidence type="ECO:0000256" key="1">
    <source>
        <dbReference type="ARBA" id="ARBA00022500"/>
    </source>
</evidence>
<dbReference type="SUPFAM" id="SSF58104">
    <property type="entry name" value="Methyl-accepting chemotaxis protein (MCP) signaling domain"/>
    <property type="match status" value="1"/>
</dbReference>
<dbReference type="PROSITE" id="PS50111">
    <property type="entry name" value="CHEMOTAXIS_TRANSDUC_2"/>
    <property type="match status" value="1"/>
</dbReference>
<keyword evidence="8" id="KW-1185">Reference proteome</keyword>
<dbReference type="RefSeq" id="WP_023850730.1">
    <property type="nucleotide sequence ID" value="NZ_CP047166.1"/>
</dbReference>
<keyword evidence="4" id="KW-0472">Membrane</keyword>
<proteinExistence type="inferred from homology"/>
<feature type="transmembrane region" description="Helical" evidence="4">
    <location>
        <begin position="112"/>
        <end position="136"/>
    </location>
</feature>
<keyword evidence="4" id="KW-0812">Transmembrane</keyword>
<keyword evidence="3" id="KW-0807">Transducer</keyword>
<dbReference type="SMART" id="SM00283">
    <property type="entry name" value="MA"/>
    <property type="match status" value="1"/>
</dbReference>
<dbReference type="EMBL" id="CP047166">
    <property type="protein sequence ID" value="QRF66493.1"/>
    <property type="molecule type" value="Genomic_DNA"/>
</dbReference>
<evidence type="ECO:0000256" key="3">
    <source>
        <dbReference type="PROSITE-ProRule" id="PRU00284"/>
    </source>
</evidence>